<sequence length="948" mass="105778">MASSLREEEWQQHFYTIRRLWSIDLLSLDVVMKRMEQLGFYASKPDYRAKLQAWGFKQNQPSEAWKYIEHQTKKRKRDKKESDVIISGIRQLPKKWKRETSRHFYATTELNSTETPNSPPGSLITVCTPTATNLEFCWPPGLPFLRFCKQAEGIQPNLHRILQDKVRGLNETQSLHNFYQSPVKLLREIGMSAVSNVISNASNVNQVATSLGSSGEDFKAAIESLAMDIISWVLSRGVSPDLPISVGGESHHPLSIIARGSDVNLDAALSCAEILLANGALAQTFCCAFHDTPINYAVSHCSPLFVDALLRSTPPRAILQSSEDMADIIFKALHHYDEDMRFDIIRRLMCLGMESGLAAKDTMSRLMEPEGLLNVIRANDLRLLGYLHDNGAIWDCHDYEAYTNYNYPESPLQRALHKMDERILLLLLHNGAVLRGDELLIATRFDGVALGIIDALVAAGVDLCLQDLHGKTALYLSVEADRLDISRTLVHAGAPWDDQVLNKAMNQGYDSEEFESFLKESRESRDISNIYTIYDKLPESYFNMCEDTAEATIKELLAKKLWPQYAAIELVLEVFRVHICDLVSLVLARFPTVWDLELIEESGIWCCWPKLDDECRNIFRGVWKRATLSSLDIEGCFSIVGCTASLAASDGNFELIDFLLAHSPNELSLRTDDFSSPFFQLVQHLGGAGNDAMAGHLGQVIEKLLSAGYTITPFAGMEAIWAGCSLQTIRDLVKFGFNPCLRYADYPTALQCAVATRSSDVIRHFLEAGCDLNAPPMCKPTSSWHDHPLYRTALQLAVENSDIDAINMLLEAGADVNAPPAPYRGATALQLSAINGSIGISMKLISLGADINADGCEEHGRTALEGAAEHGRLDTVQLLFEKGCNLEGAGRRQYVRALFFAKREGHHVLASHLQNLGGWTLEDEQLTLKERKIYEKEALWLEDDSDSD</sequence>
<organism evidence="5 6">
    <name type="scientific">Seiridium unicorne</name>
    <dbReference type="NCBI Taxonomy" id="138068"/>
    <lineage>
        <taxon>Eukaryota</taxon>
        <taxon>Fungi</taxon>
        <taxon>Dikarya</taxon>
        <taxon>Ascomycota</taxon>
        <taxon>Pezizomycotina</taxon>
        <taxon>Sordariomycetes</taxon>
        <taxon>Xylariomycetidae</taxon>
        <taxon>Amphisphaeriales</taxon>
        <taxon>Sporocadaceae</taxon>
        <taxon>Seiridium</taxon>
    </lineage>
</organism>
<evidence type="ECO:0000256" key="1">
    <source>
        <dbReference type="ARBA" id="ARBA00022737"/>
    </source>
</evidence>
<dbReference type="PANTHER" id="PTHR24198:SF165">
    <property type="entry name" value="ANKYRIN REPEAT-CONTAINING PROTEIN-RELATED"/>
    <property type="match status" value="1"/>
</dbReference>
<dbReference type="SMART" id="SM00248">
    <property type="entry name" value="ANK"/>
    <property type="match status" value="6"/>
</dbReference>
<keyword evidence="2 3" id="KW-0040">ANK repeat</keyword>
<feature type="domain" description="Clr5" evidence="4">
    <location>
        <begin position="7"/>
        <end position="57"/>
    </location>
</feature>
<keyword evidence="6" id="KW-1185">Reference proteome</keyword>
<evidence type="ECO:0000259" key="4">
    <source>
        <dbReference type="Pfam" id="PF14420"/>
    </source>
</evidence>
<dbReference type="Pfam" id="PF12796">
    <property type="entry name" value="Ank_2"/>
    <property type="match status" value="2"/>
</dbReference>
<dbReference type="EMBL" id="JARVKF010000025">
    <property type="protein sequence ID" value="KAK9424992.1"/>
    <property type="molecule type" value="Genomic_DNA"/>
</dbReference>
<evidence type="ECO:0000313" key="5">
    <source>
        <dbReference type="EMBL" id="KAK9424992.1"/>
    </source>
</evidence>
<evidence type="ECO:0000256" key="3">
    <source>
        <dbReference type="PROSITE-ProRule" id="PRU00023"/>
    </source>
</evidence>
<dbReference type="InterPro" id="IPR036770">
    <property type="entry name" value="Ankyrin_rpt-contain_sf"/>
</dbReference>
<feature type="repeat" description="ANK" evidence="3">
    <location>
        <begin position="789"/>
        <end position="821"/>
    </location>
</feature>
<dbReference type="PROSITE" id="PS50088">
    <property type="entry name" value="ANK_REPEAT"/>
    <property type="match status" value="3"/>
</dbReference>
<protein>
    <submittedName>
        <fullName evidence="5">Clr5 domain-containing protein</fullName>
    </submittedName>
</protein>
<evidence type="ECO:0000313" key="6">
    <source>
        <dbReference type="Proteomes" id="UP001408356"/>
    </source>
</evidence>
<dbReference type="Proteomes" id="UP001408356">
    <property type="component" value="Unassembled WGS sequence"/>
</dbReference>
<comment type="caution">
    <text evidence="5">The sequence shown here is derived from an EMBL/GenBank/DDBJ whole genome shotgun (WGS) entry which is preliminary data.</text>
</comment>
<accession>A0ABR2VDL8</accession>
<keyword evidence="1" id="KW-0677">Repeat</keyword>
<dbReference type="PROSITE" id="PS50297">
    <property type="entry name" value="ANK_REP_REGION"/>
    <property type="match status" value="3"/>
</dbReference>
<feature type="repeat" description="ANK" evidence="3">
    <location>
        <begin position="859"/>
        <end position="891"/>
    </location>
</feature>
<name>A0ABR2VDL8_9PEZI</name>
<gene>
    <name evidence="5" type="ORF">SUNI508_13243</name>
</gene>
<dbReference type="PANTHER" id="PTHR24198">
    <property type="entry name" value="ANKYRIN REPEAT AND PROTEIN KINASE DOMAIN-CONTAINING PROTEIN"/>
    <property type="match status" value="1"/>
</dbReference>
<dbReference type="InterPro" id="IPR025676">
    <property type="entry name" value="Clr5_dom"/>
</dbReference>
<feature type="repeat" description="ANK" evidence="3">
    <location>
        <begin position="824"/>
        <end position="856"/>
    </location>
</feature>
<evidence type="ECO:0000256" key="2">
    <source>
        <dbReference type="ARBA" id="ARBA00023043"/>
    </source>
</evidence>
<dbReference type="Gene3D" id="1.25.40.20">
    <property type="entry name" value="Ankyrin repeat-containing domain"/>
    <property type="match status" value="2"/>
</dbReference>
<dbReference type="SUPFAM" id="SSF48403">
    <property type="entry name" value="Ankyrin repeat"/>
    <property type="match status" value="2"/>
</dbReference>
<dbReference type="Pfam" id="PF14420">
    <property type="entry name" value="Clr5"/>
    <property type="match status" value="1"/>
</dbReference>
<reference evidence="5 6" key="1">
    <citation type="journal article" date="2024" name="J. Plant Pathol.">
        <title>Sequence and assembly of the genome of Seiridium unicorne, isolate CBS 538.82, causal agent of cypress canker disease.</title>
        <authorList>
            <person name="Scali E."/>
            <person name="Rocca G.D."/>
            <person name="Danti R."/>
            <person name="Garbelotto M."/>
            <person name="Barberini S."/>
            <person name="Baroncelli R."/>
            <person name="Emiliani G."/>
        </authorList>
    </citation>
    <scope>NUCLEOTIDE SEQUENCE [LARGE SCALE GENOMIC DNA]</scope>
    <source>
        <strain evidence="5 6">BM-138-508</strain>
    </source>
</reference>
<dbReference type="InterPro" id="IPR002110">
    <property type="entry name" value="Ankyrin_rpt"/>
</dbReference>
<proteinExistence type="predicted"/>